<evidence type="ECO:0000313" key="5">
    <source>
        <dbReference type="Proteomes" id="UP000515121"/>
    </source>
</evidence>
<name>A0A6P5XIZ6_DURZI</name>
<dbReference type="Proteomes" id="UP000515121">
    <property type="component" value="Unplaced"/>
</dbReference>
<dbReference type="KEGG" id="dzi:111283802"/>
<dbReference type="PANTHER" id="PTHR33077:SF60">
    <property type="entry name" value="TIFY DOMAIN-CONTAINING PROTEIN"/>
    <property type="match status" value="1"/>
</dbReference>
<dbReference type="InterPro" id="IPR040390">
    <property type="entry name" value="TIFY/JAZ"/>
</dbReference>
<evidence type="ECO:0000256" key="2">
    <source>
        <dbReference type="RuleBase" id="RU369065"/>
    </source>
</evidence>
<evidence type="ECO:0000313" key="8">
    <source>
        <dbReference type="RefSeq" id="XP_022728158.1"/>
    </source>
</evidence>
<feature type="region of interest" description="Disordered" evidence="3">
    <location>
        <begin position="1"/>
        <end position="22"/>
    </location>
</feature>
<dbReference type="RefSeq" id="XP_022728155.1">
    <property type="nucleotide sequence ID" value="XM_022872420.1"/>
</dbReference>
<keyword evidence="5" id="KW-1185">Reference proteome</keyword>
<comment type="similarity">
    <text evidence="1 2">Belongs to the TIFY/JAZ family.</text>
</comment>
<feature type="domain" description="Tify" evidence="4">
    <location>
        <begin position="149"/>
        <end position="184"/>
    </location>
</feature>
<dbReference type="SMART" id="SM00979">
    <property type="entry name" value="TIFY"/>
    <property type="match status" value="1"/>
</dbReference>
<dbReference type="PANTHER" id="PTHR33077">
    <property type="entry name" value="PROTEIN TIFY 4A-RELATED-RELATED"/>
    <property type="match status" value="1"/>
</dbReference>
<feature type="region of interest" description="Disordered" evidence="3">
    <location>
        <begin position="117"/>
        <end position="148"/>
    </location>
</feature>
<dbReference type="GO" id="GO:2000022">
    <property type="term" value="P:regulation of jasmonic acid mediated signaling pathway"/>
    <property type="evidence" value="ECO:0007669"/>
    <property type="project" value="UniProtKB-UniRule"/>
</dbReference>
<dbReference type="GO" id="GO:0009611">
    <property type="term" value="P:response to wounding"/>
    <property type="evidence" value="ECO:0007669"/>
    <property type="project" value="UniProtKB-UniRule"/>
</dbReference>
<dbReference type="GeneID" id="111283802"/>
<comment type="subcellular location">
    <subcellularLocation>
        <location evidence="2">Nucleus</location>
    </subcellularLocation>
</comment>
<evidence type="ECO:0000259" key="4">
    <source>
        <dbReference type="PROSITE" id="PS51320"/>
    </source>
</evidence>
<keyword evidence="2" id="KW-1184">Jasmonic acid signaling pathway</keyword>
<evidence type="ECO:0000256" key="1">
    <source>
        <dbReference type="ARBA" id="ARBA00008614"/>
    </source>
</evidence>
<organism evidence="5 6">
    <name type="scientific">Durio zibethinus</name>
    <name type="common">Durian</name>
    <dbReference type="NCBI Taxonomy" id="66656"/>
    <lineage>
        <taxon>Eukaryota</taxon>
        <taxon>Viridiplantae</taxon>
        <taxon>Streptophyta</taxon>
        <taxon>Embryophyta</taxon>
        <taxon>Tracheophyta</taxon>
        <taxon>Spermatophyta</taxon>
        <taxon>Magnoliopsida</taxon>
        <taxon>eudicotyledons</taxon>
        <taxon>Gunneridae</taxon>
        <taxon>Pentapetalae</taxon>
        <taxon>rosids</taxon>
        <taxon>malvids</taxon>
        <taxon>Malvales</taxon>
        <taxon>Malvaceae</taxon>
        <taxon>Helicteroideae</taxon>
        <taxon>Durio</taxon>
    </lineage>
</organism>
<feature type="compositionally biased region" description="Polar residues" evidence="3">
    <location>
        <begin position="1"/>
        <end position="11"/>
    </location>
</feature>
<dbReference type="AlphaFoldDB" id="A0A6P5XIZ6"/>
<proteinExistence type="inferred from homology"/>
<dbReference type="InterPro" id="IPR010399">
    <property type="entry name" value="Tify_dom"/>
</dbReference>
<evidence type="ECO:0000313" key="7">
    <source>
        <dbReference type="RefSeq" id="XP_022728156.1"/>
    </source>
</evidence>
<dbReference type="Pfam" id="PF06200">
    <property type="entry name" value="tify"/>
    <property type="match status" value="1"/>
</dbReference>
<comment type="domain">
    <text evidence="2">The jas domain is required for interaction with COI1.</text>
</comment>
<reference evidence="6 7" key="1">
    <citation type="submission" date="2025-04" db="UniProtKB">
        <authorList>
            <consortium name="RefSeq"/>
        </authorList>
    </citation>
    <scope>IDENTIFICATION</scope>
    <source>
        <tissue evidence="6 7">Fruit stalk</tissue>
    </source>
</reference>
<protein>
    <recommendedName>
        <fullName evidence="2">Protein TIFY</fullName>
    </recommendedName>
    <alternativeName>
        <fullName evidence="2">Jasmonate ZIM domain-containing protein</fullName>
    </alternativeName>
</protein>
<gene>
    <name evidence="6 7 8" type="primary">LOC111283802</name>
</gene>
<dbReference type="GO" id="GO:0005634">
    <property type="term" value="C:nucleus"/>
    <property type="evidence" value="ECO:0007669"/>
    <property type="project" value="UniProtKB-SubCell"/>
</dbReference>
<feature type="compositionally biased region" description="Polar residues" evidence="3">
    <location>
        <begin position="132"/>
        <end position="143"/>
    </location>
</feature>
<comment type="function">
    <text evidence="2">Repressor of jasmonate responses.</text>
</comment>
<evidence type="ECO:0000256" key="3">
    <source>
        <dbReference type="SAM" id="MobiDB-lite"/>
    </source>
</evidence>
<keyword evidence="2" id="KW-0539">Nucleus</keyword>
<dbReference type="OrthoDB" id="1934352at2759"/>
<dbReference type="RefSeq" id="XP_022728156.1">
    <property type="nucleotide sequence ID" value="XM_022872421.1"/>
</dbReference>
<accession>A0A6P5XIZ6</accession>
<evidence type="ECO:0000313" key="6">
    <source>
        <dbReference type="RefSeq" id="XP_022728155.1"/>
    </source>
</evidence>
<dbReference type="PROSITE" id="PS51320">
    <property type="entry name" value="TIFY"/>
    <property type="match status" value="1"/>
</dbReference>
<sequence length="346" mass="38314">MSPGETVSQSPLDKPLNQLTEDDISQVTREDCRRYLKEKGMRRPSWNKSQAIQQVILLKNLLETTTDSDAIEARKKLCIPCPENPPRVVFYSTVLPNETTQHNGILVPANKSIPCPCPDPSKSDSSGDNSCRTAISGNDSVSPRTAGAAKEPAGQMTIFYCGKVNVYDDIPGCKAEAILQLAASPVSFRKEALVDQRTAPWTIPCHLQAAGIKMSPCSPIGMLPSMQTVKVGENCHFPREESNISRENSLEGPNSRKALVQRYLEKRKDRFKNKRKLATSSSPTLDIYLNQVGDQFSNEQQLKQSEPYYSPQAWPPHTPLWCSSIENVPKIASLATLPDAKDVFKI</sequence>
<dbReference type="GO" id="GO:0031347">
    <property type="term" value="P:regulation of defense response"/>
    <property type="evidence" value="ECO:0007669"/>
    <property type="project" value="UniProtKB-UniRule"/>
</dbReference>
<dbReference type="RefSeq" id="XP_022728158.1">
    <property type="nucleotide sequence ID" value="XM_022872423.1"/>
</dbReference>